<comment type="caution">
    <text evidence="2">The sequence shown here is derived from an EMBL/GenBank/DDBJ whole genome shotgun (WGS) entry which is preliminary data.</text>
</comment>
<dbReference type="EMBL" id="QNGE01006623">
    <property type="protein sequence ID" value="KAA3671354.1"/>
    <property type="molecule type" value="Genomic_DNA"/>
</dbReference>
<evidence type="ECO:0000313" key="3">
    <source>
        <dbReference type="Proteomes" id="UP000324629"/>
    </source>
</evidence>
<name>A0A5J4N763_9TREM</name>
<evidence type="ECO:0000313" key="2">
    <source>
        <dbReference type="EMBL" id="KAA3671354.1"/>
    </source>
</evidence>
<proteinExistence type="predicted"/>
<dbReference type="AlphaFoldDB" id="A0A5J4N763"/>
<gene>
    <name evidence="2" type="ORF">DEA37_0003560</name>
</gene>
<protein>
    <submittedName>
        <fullName evidence="2">Uncharacterized protein</fullName>
    </submittedName>
</protein>
<keyword evidence="3" id="KW-1185">Reference proteome</keyword>
<sequence>MVKETNALAQSKKNLGQSLRKSALVLSSRISSCISKKSDVDKRPSRPFVRLIDANGVDLTPLPLLSDDKRLKEEREMSTEISQTSLHSGSSLHITNPFAFTRSFVSGSSPTGDSHSEASEENADRYRGYTEVKTLAQPQCEVLSEVDLNKLVDVEISETDTFWIFDRPPVVTSQEADDATQQVKRNAAYKAVSKYVQSKFNSLILQRAIVESFH</sequence>
<feature type="region of interest" description="Disordered" evidence="1">
    <location>
        <begin position="105"/>
        <end position="124"/>
    </location>
</feature>
<accession>A0A5J4N763</accession>
<reference evidence="2 3" key="1">
    <citation type="journal article" date="2019" name="Gigascience">
        <title>Whole-genome sequence of the oriental lung fluke Paragonimus westermani.</title>
        <authorList>
            <person name="Oey H."/>
            <person name="Zakrzewski M."/>
            <person name="Narain K."/>
            <person name="Devi K.R."/>
            <person name="Agatsuma T."/>
            <person name="Nawaratna S."/>
            <person name="Gobert G.N."/>
            <person name="Jones M.K."/>
            <person name="Ragan M.A."/>
            <person name="McManus D.P."/>
            <person name="Krause L."/>
        </authorList>
    </citation>
    <scope>NUCLEOTIDE SEQUENCE [LARGE SCALE GENOMIC DNA]</scope>
    <source>
        <strain evidence="2 3">IND2009</strain>
    </source>
</reference>
<organism evidence="2 3">
    <name type="scientific">Paragonimus westermani</name>
    <dbReference type="NCBI Taxonomy" id="34504"/>
    <lineage>
        <taxon>Eukaryota</taxon>
        <taxon>Metazoa</taxon>
        <taxon>Spiralia</taxon>
        <taxon>Lophotrochozoa</taxon>
        <taxon>Platyhelminthes</taxon>
        <taxon>Trematoda</taxon>
        <taxon>Digenea</taxon>
        <taxon>Plagiorchiida</taxon>
        <taxon>Troglotremata</taxon>
        <taxon>Troglotrematidae</taxon>
        <taxon>Paragonimus</taxon>
    </lineage>
</organism>
<evidence type="ECO:0000256" key="1">
    <source>
        <dbReference type="SAM" id="MobiDB-lite"/>
    </source>
</evidence>
<feature type="compositionally biased region" description="Basic and acidic residues" evidence="1">
    <location>
        <begin position="114"/>
        <end position="124"/>
    </location>
</feature>
<dbReference type="Proteomes" id="UP000324629">
    <property type="component" value="Unassembled WGS sequence"/>
</dbReference>